<dbReference type="AlphaFoldDB" id="A0A316VID2"/>
<feature type="compositionally biased region" description="Basic and acidic residues" evidence="1">
    <location>
        <begin position="73"/>
        <end position="84"/>
    </location>
</feature>
<dbReference type="Proteomes" id="UP000245771">
    <property type="component" value="Unassembled WGS sequence"/>
</dbReference>
<name>A0A316VID2_9BASI</name>
<feature type="compositionally biased region" description="Basic and acidic residues" evidence="1">
    <location>
        <begin position="1"/>
        <end position="20"/>
    </location>
</feature>
<keyword evidence="2" id="KW-0812">Transmembrane</keyword>
<evidence type="ECO:0000256" key="2">
    <source>
        <dbReference type="SAM" id="Phobius"/>
    </source>
</evidence>
<dbReference type="PANTHER" id="PTHR42101:SF1">
    <property type="entry name" value="LOW TEMPERATURE REQUIREMENT A"/>
    <property type="match status" value="1"/>
</dbReference>
<evidence type="ECO:0000313" key="4">
    <source>
        <dbReference type="Proteomes" id="UP000245771"/>
    </source>
</evidence>
<gene>
    <name evidence="3" type="ORF">FA14DRAFT_159392</name>
</gene>
<feature type="transmembrane region" description="Helical" evidence="2">
    <location>
        <begin position="362"/>
        <end position="381"/>
    </location>
</feature>
<proteinExistence type="predicted"/>
<sequence length="708" mass="79353">MPSPKDDNKKPSIESIRLAENRPSSQSQHAQAQQSEMHTLASQEGNQRNTHMIQIEQQELEESGKKSPSSQRTIDEKHFDHKSSQYDVEAASLPKMERKVNTTEEEETSQDDADEDKELNDNPKQRMHVSMFSNRDDKNQPPSKQPGFDDLFFDLLLTACLSVYGNNADLASASKIGVFIGYFSLLWWSWWSQTLFDVRFRGRDRFGFYMQCGQRIVRSTCLGVWVAFATVSSEFARGGYTNFTTIYVCSRGTLIADYLLVIARTYIHKTKFWDDDIPFAVERRERSHISERQCHLIIIGGTLISMALWIASPYVVDNNHTLPPAVIGMWIAGIAVEMVAEMIVEIFGSLRSISATPIVERLALFSLMVFGNGFENIGQALNQISPGSRDFNRGGLPVGGWSTLTVLNAAASVIIVTLLFFGYFSRAIKEFVAHPARIMTWCYAHIVLHIASAVLMIGLGKVILYVNTLSGLVRFGQNASIYLPDDEGWLNYLNSTGPDETLNNGTIPALDDIQNYYARSIIAIFATITSLQGAIIPDVDLANALANSTEPFKNVQLPPAASTAIGNYANVITGMQQTDSLDQYLSQNAYNFYYVYLCPAVYMFGDIALKLLQHSANGWRSIERPIIISQSIRLFFGVALVLVQIGYLIELGHADPETLAVECCLIILACIMMLESFLQIILLFMPTFHKIYRRHILRKRRGSLSLSV</sequence>
<feature type="transmembrane region" description="Helical" evidence="2">
    <location>
        <begin position="327"/>
        <end position="350"/>
    </location>
</feature>
<dbReference type="EMBL" id="KZ819602">
    <property type="protein sequence ID" value="PWN37260.1"/>
    <property type="molecule type" value="Genomic_DNA"/>
</dbReference>
<feature type="compositionally biased region" description="Acidic residues" evidence="1">
    <location>
        <begin position="103"/>
        <end position="118"/>
    </location>
</feature>
<keyword evidence="4" id="KW-1185">Reference proteome</keyword>
<feature type="region of interest" description="Disordered" evidence="1">
    <location>
        <begin position="1"/>
        <end position="125"/>
    </location>
</feature>
<evidence type="ECO:0000256" key="1">
    <source>
        <dbReference type="SAM" id="MobiDB-lite"/>
    </source>
</evidence>
<evidence type="ECO:0000313" key="3">
    <source>
        <dbReference type="EMBL" id="PWN37260.1"/>
    </source>
</evidence>
<feature type="transmembrane region" description="Helical" evidence="2">
    <location>
        <begin position="401"/>
        <end position="425"/>
    </location>
</feature>
<protein>
    <submittedName>
        <fullName evidence="3">Uncharacterized protein</fullName>
    </submittedName>
</protein>
<dbReference type="RefSeq" id="XP_025357562.1">
    <property type="nucleotide sequence ID" value="XM_025498190.1"/>
</dbReference>
<feature type="transmembrane region" description="Helical" evidence="2">
    <location>
        <begin position="446"/>
        <end position="466"/>
    </location>
</feature>
<feature type="transmembrane region" description="Helical" evidence="2">
    <location>
        <begin position="632"/>
        <end position="653"/>
    </location>
</feature>
<feature type="transmembrane region" description="Helical" evidence="2">
    <location>
        <begin position="659"/>
        <end position="684"/>
    </location>
</feature>
<accession>A0A316VID2</accession>
<keyword evidence="2" id="KW-0472">Membrane</keyword>
<feature type="transmembrane region" description="Helical" evidence="2">
    <location>
        <begin position="593"/>
        <end position="612"/>
    </location>
</feature>
<organism evidence="3 4">
    <name type="scientific">Meira miltonrushii</name>
    <dbReference type="NCBI Taxonomy" id="1280837"/>
    <lineage>
        <taxon>Eukaryota</taxon>
        <taxon>Fungi</taxon>
        <taxon>Dikarya</taxon>
        <taxon>Basidiomycota</taxon>
        <taxon>Ustilaginomycotina</taxon>
        <taxon>Exobasidiomycetes</taxon>
        <taxon>Exobasidiales</taxon>
        <taxon>Brachybasidiaceae</taxon>
        <taxon>Meira</taxon>
    </lineage>
</organism>
<dbReference type="PANTHER" id="PTHR42101">
    <property type="entry name" value="CHROMOSOME 16, WHOLE GENOME SHOTGUN SEQUENCE"/>
    <property type="match status" value="1"/>
</dbReference>
<dbReference type="InParanoid" id="A0A316VID2"/>
<dbReference type="STRING" id="1280837.A0A316VID2"/>
<feature type="compositionally biased region" description="Low complexity" evidence="1">
    <location>
        <begin position="24"/>
        <end position="35"/>
    </location>
</feature>
<dbReference type="GeneID" id="37019971"/>
<keyword evidence="2" id="KW-1133">Transmembrane helix</keyword>
<reference evidence="3 4" key="1">
    <citation type="journal article" date="2018" name="Mol. Biol. Evol.">
        <title>Broad Genomic Sampling Reveals a Smut Pathogenic Ancestry of the Fungal Clade Ustilaginomycotina.</title>
        <authorList>
            <person name="Kijpornyongpan T."/>
            <person name="Mondo S.J."/>
            <person name="Barry K."/>
            <person name="Sandor L."/>
            <person name="Lee J."/>
            <person name="Lipzen A."/>
            <person name="Pangilinan J."/>
            <person name="LaButti K."/>
            <person name="Hainaut M."/>
            <person name="Henrissat B."/>
            <person name="Grigoriev I.V."/>
            <person name="Spatafora J.W."/>
            <person name="Aime M.C."/>
        </authorList>
    </citation>
    <scope>NUCLEOTIDE SEQUENCE [LARGE SCALE GENOMIC DNA]</scope>
    <source>
        <strain evidence="3 4">MCA 3882</strain>
    </source>
</reference>
<feature type="transmembrane region" description="Helical" evidence="2">
    <location>
        <begin position="294"/>
        <end position="315"/>
    </location>
</feature>
<feature type="compositionally biased region" description="Polar residues" evidence="1">
    <location>
        <begin position="36"/>
        <end position="57"/>
    </location>
</feature>
<feature type="transmembrane region" description="Helical" evidence="2">
    <location>
        <begin position="176"/>
        <end position="196"/>
    </location>
</feature>
<dbReference type="OrthoDB" id="191995at2759"/>